<dbReference type="STRING" id="1419482.SAMN05444266_11441"/>
<dbReference type="AlphaFoldDB" id="A0A1M7MS29"/>
<organism evidence="1 2">
    <name type="scientific">Chitinophaga jiangningensis</name>
    <dbReference type="NCBI Taxonomy" id="1419482"/>
    <lineage>
        <taxon>Bacteria</taxon>
        <taxon>Pseudomonadati</taxon>
        <taxon>Bacteroidota</taxon>
        <taxon>Chitinophagia</taxon>
        <taxon>Chitinophagales</taxon>
        <taxon>Chitinophagaceae</taxon>
        <taxon>Chitinophaga</taxon>
    </lineage>
</organism>
<name>A0A1M7MS29_9BACT</name>
<gene>
    <name evidence="1" type="ORF">SAMN05444266_11441</name>
</gene>
<dbReference type="EMBL" id="FRBL01000014">
    <property type="protein sequence ID" value="SHM93366.1"/>
    <property type="molecule type" value="Genomic_DNA"/>
</dbReference>
<reference evidence="1 2" key="1">
    <citation type="submission" date="2016-11" db="EMBL/GenBank/DDBJ databases">
        <authorList>
            <person name="Jaros S."/>
            <person name="Januszkiewicz K."/>
            <person name="Wedrychowicz H."/>
        </authorList>
    </citation>
    <scope>NUCLEOTIDE SEQUENCE [LARGE SCALE GENOMIC DNA]</scope>
    <source>
        <strain evidence="1 2">DSM 27406</strain>
    </source>
</reference>
<keyword evidence="2" id="KW-1185">Reference proteome</keyword>
<evidence type="ECO:0000313" key="1">
    <source>
        <dbReference type="EMBL" id="SHM93366.1"/>
    </source>
</evidence>
<dbReference type="Proteomes" id="UP000184420">
    <property type="component" value="Unassembled WGS sequence"/>
</dbReference>
<protein>
    <submittedName>
        <fullName evidence="1">Uncharacterized protein</fullName>
    </submittedName>
</protein>
<sequence>MGGAYYVDIYGKSPWGLNIHIVGPSLELIDLVNGLHEAPFPLYKILYPSLSGSYIQQIFNLNELLCRKV</sequence>
<proteinExistence type="predicted"/>
<evidence type="ECO:0000313" key="2">
    <source>
        <dbReference type="Proteomes" id="UP000184420"/>
    </source>
</evidence>
<accession>A0A1M7MS29</accession>